<keyword evidence="1" id="KW-0472">Membrane</keyword>
<feature type="domain" description="Rhamnogalacturonase A/B/Epimerase-like pectate lyase" evidence="2">
    <location>
        <begin position="41"/>
        <end position="86"/>
    </location>
</feature>
<comment type="caution">
    <text evidence="4">The sequence shown here is derived from an EMBL/GenBank/DDBJ whole genome shotgun (WGS) entry which is preliminary data.</text>
</comment>
<organism evidence="4 5">
    <name type="scientific">Paenibacillus solisilvae</name>
    <dbReference type="NCBI Taxonomy" id="2486751"/>
    <lineage>
        <taxon>Bacteria</taxon>
        <taxon>Bacillati</taxon>
        <taxon>Bacillota</taxon>
        <taxon>Bacilli</taxon>
        <taxon>Bacillales</taxon>
        <taxon>Paenibacillaceae</taxon>
        <taxon>Paenibacillus</taxon>
    </lineage>
</organism>
<proteinExistence type="predicted"/>
<gene>
    <name evidence="4" type="ORF">ACFPYJ_27955</name>
</gene>
<reference evidence="5" key="1">
    <citation type="journal article" date="2019" name="Int. J. Syst. Evol. Microbiol.">
        <title>The Global Catalogue of Microorganisms (GCM) 10K type strain sequencing project: providing services to taxonomists for standard genome sequencing and annotation.</title>
        <authorList>
            <consortium name="The Broad Institute Genomics Platform"/>
            <consortium name="The Broad Institute Genome Sequencing Center for Infectious Disease"/>
            <person name="Wu L."/>
            <person name="Ma J."/>
        </authorList>
    </citation>
    <scope>NUCLEOTIDE SEQUENCE [LARGE SCALE GENOMIC DNA]</scope>
    <source>
        <strain evidence="5">CGMCC 1.3240</strain>
    </source>
</reference>
<dbReference type="InterPro" id="IPR024535">
    <property type="entry name" value="RHGA/B-epi-like_pectate_lyase"/>
</dbReference>
<dbReference type="InterPro" id="IPR039448">
    <property type="entry name" value="Beta_helix"/>
</dbReference>
<dbReference type="InterPro" id="IPR011050">
    <property type="entry name" value="Pectin_lyase_fold/virulence"/>
</dbReference>
<evidence type="ECO:0000259" key="3">
    <source>
        <dbReference type="Pfam" id="PF13229"/>
    </source>
</evidence>
<dbReference type="InterPro" id="IPR006626">
    <property type="entry name" value="PbH1"/>
</dbReference>
<sequence length="394" mass="43302">MNEKLGKTKALWVIRAAVFSLLTAVSYFYFFHHDSHQAATINVKTDFNAHGDGIHDDTNAIQAAIDSVAKGGTIVIPPGVYKISKDSEHRIKTGYGISYSAIKISKPLTLIMNGAVFLTSTEDKYGAFWIYKTSEVHLKGGSLKGNVFPTDGIYTSRVGVLVQECDHCSIEDMNTQNFSQGLNIYQSTYTSISKVTSENNHGSGIINFSSHHTQIDSCAVRNSSDGHISLYGGGTYNTVTNCKVTENRKGYPREQGITVETEKYSLIKNNTVSGFFYGIDIKNGSDSDIIELNKTYNNQYNIIVRAGDPGRNLQTISNNIQILKNTVTKPRAAASNAGIVIQVGRGHVVQENVIDEGKLRITDGIENRTMKSDEIKVMNNIFIKRSDSYSIASP</sequence>
<dbReference type="Proteomes" id="UP001596047">
    <property type="component" value="Unassembled WGS sequence"/>
</dbReference>
<evidence type="ECO:0000313" key="5">
    <source>
        <dbReference type="Proteomes" id="UP001596047"/>
    </source>
</evidence>
<keyword evidence="5" id="KW-1185">Reference proteome</keyword>
<dbReference type="InterPro" id="IPR012334">
    <property type="entry name" value="Pectin_lyas_fold"/>
</dbReference>
<dbReference type="RefSeq" id="WP_379191524.1">
    <property type="nucleotide sequence ID" value="NZ_JBHSOW010000106.1"/>
</dbReference>
<evidence type="ECO:0000259" key="2">
    <source>
        <dbReference type="Pfam" id="PF12708"/>
    </source>
</evidence>
<feature type="domain" description="Right handed beta helix" evidence="3">
    <location>
        <begin position="153"/>
        <end position="288"/>
    </location>
</feature>
<name>A0ABW0W954_9BACL</name>
<feature type="transmembrane region" description="Helical" evidence="1">
    <location>
        <begin position="12"/>
        <end position="31"/>
    </location>
</feature>
<dbReference type="SMART" id="SM00710">
    <property type="entry name" value="PbH1"/>
    <property type="match status" value="6"/>
</dbReference>
<dbReference type="Pfam" id="PF12708">
    <property type="entry name" value="Pect-lyase_RHGA_epim"/>
    <property type="match status" value="1"/>
</dbReference>
<dbReference type="Pfam" id="PF13229">
    <property type="entry name" value="Beta_helix"/>
    <property type="match status" value="1"/>
</dbReference>
<dbReference type="Gene3D" id="2.160.20.10">
    <property type="entry name" value="Single-stranded right-handed beta-helix, Pectin lyase-like"/>
    <property type="match status" value="1"/>
</dbReference>
<keyword evidence="1" id="KW-1133">Transmembrane helix</keyword>
<protein>
    <submittedName>
        <fullName evidence="4">Right-handed parallel beta-helix repeat-containing protein</fullName>
    </submittedName>
</protein>
<evidence type="ECO:0000256" key="1">
    <source>
        <dbReference type="SAM" id="Phobius"/>
    </source>
</evidence>
<dbReference type="SUPFAM" id="SSF51126">
    <property type="entry name" value="Pectin lyase-like"/>
    <property type="match status" value="1"/>
</dbReference>
<dbReference type="EMBL" id="JBHSOW010000106">
    <property type="protein sequence ID" value="MFC5652870.1"/>
    <property type="molecule type" value="Genomic_DNA"/>
</dbReference>
<accession>A0ABW0W954</accession>
<keyword evidence="1" id="KW-0812">Transmembrane</keyword>
<evidence type="ECO:0000313" key="4">
    <source>
        <dbReference type="EMBL" id="MFC5652870.1"/>
    </source>
</evidence>